<feature type="domain" description="DAGKc" evidence="1">
    <location>
        <begin position="237"/>
        <end position="333"/>
    </location>
</feature>
<dbReference type="InterPro" id="IPR036938">
    <property type="entry name" value="PAP2/HPO_sf"/>
</dbReference>
<dbReference type="InterPro" id="IPR001206">
    <property type="entry name" value="Diacylglycerol_kinase_cat_dom"/>
</dbReference>
<evidence type="ECO:0000259" key="1">
    <source>
        <dbReference type="PROSITE" id="PS50146"/>
    </source>
</evidence>
<name>A0A2U1EUU2_9PSEU</name>
<dbReference type="AlphaFoldDB" id="A0A2U1EUU2"/>
<gene>
    <name evidence="2" type="ORF">C8D89_12055</name>
</gene>
<organism evidence="2 3">
    <name type="scientific">Actinomycetospora cinnamomea</name>
    <dbReference type="NCBI Taxonomy" id="663609"/>
    <lineage>
        <taxon>Bacteria</taxon>
        <taxon>Bacillati</taxon>
        <taxon>Actinomycetota</taxon>
        <taxon>Actinomycetes</taxon>
        <taxon>Pseudonocardiales</taxon>
        <taxon>Pseudonocardiaceae</taxon>
        <taxon>Actinomycetospora</taxon>
    </lineage>
</organism>
<comment type="caution">
    <text evidence="2">The sequence shown here is derived from an EMBL/GenBank/DDBJ whole genome shotgun (WGS) entry which is preliminary data.</text>
</comment>
<sequence>MTVTRLHSPAAARWLRRLDRTADRGLVWAAVAGTLIASGRGPGRRAGVRGVMAAAATSAVAHALAKPLLPRVLRHVAQRGCRAGGGPPCRGRRLPSAHAAASAAFVTAAAMESPALGASLLPLAGGVSGARVWFGERTTEDVLAGAVLGAGIAALTRRWWPVVRHAPARARPASAAPALGDGAGLVIVANSAAGTPGPLETIGQIVGPVVGLADDDTPPEPPGPPEEIHALLPRAQVIVPEPGIDFVDEVEAALDRPAPDGGAPRAIGVAGGDGSVAALAGLAQRRGVPLVVLPEGTLNHFARDVGVEDTPSALAAARDGHAVLVDVGLVDIGVADAGRRTAAFVNTASLGGYPDMVRLREDWQERWGKWPAAAMALARVLAEAAPLVVELDGRRHTIWLLFVGNGGYEPRGMAPLFRPRLDARVLDVRYLRADVPFSRTRFLVAALSGTLSRSRVYVAATRTRLSVRVVGPPVGLATDGEVQPDADRFTFRIAPKPVPVYRPDEE</sequence>
<dbReference type="Gene3D" id="3.40.50.10330">
    <property type="entry name" value="Probable inorganic polyphosphate/atp-NAD kinase, domain 1"/>
    <property type="match status" value="1"/>
</dbReference>
<evidence type="ECO:0000313" key="3">
    <source>
        <dbReference type="Proteomes" id="UP000245639"/>
    </source>
</evidence>
<dbReference type="EMBL" id="QEKW01000020">
    <property type="protein sequence ID" value="PVZ03698.1"/>
    <property type="molecule type" value="Genomic_DNA"/>
</dbReference>
<evidence type="ECO:0000313" key="2">
    <source>
        <dbReference type="EMBL" id="PVZ03698.1"/>
    </source>
</evidence>
<dbReference type="GO" id="GO:0016301">
    <property type="term" value="F:kinase activity"/>
    <property type="evidence" value="ECO:0007669"/>
    <property type="project" value="InterPro"/>
</dbReference>
<dbReference type="InterPro" id="IPR000326">
    <property type="entry name" value="PAP2/HPO"/>
</dbReference>
<dbReference type="InterPro" id="IPR016064">
    <property type="entry name" value="NAD/diacylglycerol_kinase_sf"/>
</dbReference>
<dbReference type="Pfam" id="PF00781">
    <property type="entry name" value="DAGK_cat"/>
    <property type="match status" value="1"/>
</dbReference>
<accession>A0A2U1EUU2</accession>
<dbReference type="Proteomes" id="UP000245639">
    <property type="component" value="Unassembled WGS sequence"/>
</dbReference>
<protein>
    <submittedName>
        <fullName evidence="2">Undecaprenyl-diphosphatase</fullName>
    </submittedName>
</protein>
<dbReference type="InterPro" id="IPR017438">
    <property type="entry name" value="ATP-NAD_kinase_N"/>
</dbReference>
<keyword evidence="3" id="KW-1185">Reference proteome</keyword>
<dbReference type="SUPFAM" id="SSF48317">
    <property type="entry name" value="Acid phosphatase/Vanadium-dependent haloperoxidase"/>
    <property type="match status" value="1"/>
</dbReference>
<reference evidence="2 3" key="1">
    <citation type="submission" date="2018-04" db="EMBL/GenBank/DDBJ databases">
        <title>Genomic Encyclopedia of Type Strains, Phase IV (KMG-IV): sequencing the most valuable type-strain genomes for metagenomic binning, comparative biology and taxonomic classification.</title>
        <authorList>
            <person name="Goeker M."/>
        </authorList>
    </citation>
    <scope>NUCLEOTIDE SEQUENCE [LARGE SCALE GENOMIC DNA]</scope>
    <source>
        <strain evidence="2 3">DSM 45771</strain>
    </source>
</reference>
<dbReference type="SMART" id="SM00014">
    <property type="entry name" value="acidPPc"/>
    <property type="match status" value="1"/>
</dbReference>
<dbReference type="PROSITE" id="PS50146">
    <property type="entry name" value="DAGK"/>
    <property type="match status" value="1"/>
</dbReference>
<dbReference type="SUPFAM" id="SSF111331">
    <property type="entry name" value="NAD kinase/diacylglycerol kinase-like"/>
    <property type="match status" value="1"/>
</dbReference>
<proteinExistence type="predicted"/>
<dbReference type="Pfam" id="PF01569">
    <property type="entry name" value="PAP2"/>
    <property type="match status" value="1"/>
</dbReference>
<dbReference type="Gene3D" id="1.20.144.10">
    <property type="entry name" value="Phosphatidic acid phosphatase type 2/haloperoxidase"/>
    <property type="match status" value="1"/>
</dbReference>
<dbReference type="Gene3D" id="2.60.200.40">
    <property type="match status" value="1"/>
</dbReference>